<dbReference type="PANTHER" id="PTHR36928:SF1">
    <property type="entry name" value="PHOSPHATASE YCDX-RELATED"/>
    <property type="match status" value="1"/>
</dbReference>
<accession>A0ABT4CZC3</accession>
<evidence type="ECO:0000259" key="5">
    <source>
        <dbReference type="SMART" id="SM00481"/>
    </source>
</evidence>
<keyword evidence="3 4" id="KW-0862">Zinc</keyword>
<proteinExistence type="inferred from homology"/>
<dbReference type="InterPro" id="IPR023710">
    <property type="entry name" value="Phosphatase_YcdX_put"/>
</dbReference>
<reference evidence="6" key="1">
    <citation type="submission" date="2022-12" db="EMBL/GenBank/DDBJ databases">
        <authorList>
            <person name="Wang J."/>
        </authorList>
    </citation>
    <scope>NUCLEOTIDE SEQUENCE</scope>
    <source>
        <strain evidence="6">HY-45-18</strain>
    </source>
</reference>
<dbReference type="InterPro" id="IPR004013">
    <property type="entry name" value="PHP_dom"/>
</dbReference>
<dbReference type="Gene3D" id="3.20.20.140">
    <property type="entry name" value="Metal-dependent hydrolases"/>
    <property type="match status" value="1"/>
</dbReference>
<feature type="binding site" evidence="4">
    <location>
        <position position="195"/>
    </location>
    <ligand>
        <name>Zn(2+)</name>
        <dbReference type="ChEBI" id="CHEBI:29105"/>
        <label>2</label>
    </ligand>
</feature>
<organism evidence="6 7">
    <name type="scientific">Clostridium aestuarii</name>
    <dbReference type="NCBI Taxonomy" id="338193"/>
    <lineage>
        <taxon>Bacteria</taxon>
        <taxon>Bacillati</taxon>
        <taxon>Bacillota</taxon>
        <taxon>Clostridia</taxon>
        <taxon>Eubacteriales</taxon>
        <taxon>Clostridiaceae</taxon>
        <taxon>Clostridium</taxon>
    </lineage>
</organism>
<dbReference type="Pfam" id="PF02811">
    <property type="entry name" value="PHP"/>
    <property type="match status" value="1"/>
</dbReference>
<comment type="similarity">
    <text evidence="4">Belongs to the PHP family.</text>
</comment>
<evidence type="ECO:0000313" key="7">
    <source>
        <dbReference type="Proteomes" id="UP001078443"/>
    </source>
</evidence>
<feature type="binding site" evidence="4">
    <location>
        <position position="8"/>
    </location>
    <ligand>
        <name>Zn(2+)</name>
        <dbReference type="ChEBI" id="CHEBI:29105"/>
        <label>1</label>
    </ligand>
</feature>
<dbReference type="InterPro" id="IPR003141">
    <property type="entry name" value="Pol/His_phosphatase_N"/>
</dbReference>
<gene>
    <name evidence="6" type="ORF">OW763_02855</name>
</gene>
<dbReference type="RefSeq" id="WP_268039549.1">
    <property type="nucleotide sequence ID" value="NZ_JAPQER010000001.1"/>
</dbReference>
<keyword evidence="2 4" id="KW-0378">Hydrolase</keyword>
<keyword evidence="1 4" id="KW-0479">Metal-binding</keyword>
<sequence length="244" mass="27630">MKYVLDVHTHTIASGHAYTTLLENAKYASEIGLKVLGTTEHGPLMPHAPHKWYFGNFKVLPRYIYGVTMLHGCEANIIDNEGNLDLEEEFIKNLDIVIASLHQPCIKPGTRKENTEALLKAMDNPYVDIIGHSGNPEFPIYEEEVVKKAKEKNILIEINNSSFKVSRKGSIPVCTDIAKYCKKYGAQIILGSDSHICFTIGKFDEVENMLKQIKMPKELVINTDERKLIKYLQNKGKIKDIKLD</sequence>
<comment type="cofactor">
    <cofactor evidence="4">
        <name>Zn(2+)</name>
        <dbReference type="ChEBI" id="CHEBI:29105"/>
    </cofactor>
    <text evidence="4">Binds 3 Zn(2+) ions per subunit.</text>
</comment>
<dbReference type="HAMAP" id="MF_01561">
    <property type="entry name" value="YcdX_phosphat"/>
    <property type="match status" value="1"/>
</dbReference>
<dbReference type="InterPro" id="IPR016195">
    <property type="entry name" value="Pol/histidinol_Pase-like"/>
</dbReference>
<dbReference type="NCBIfam" id="NF006702">
    <property type="entry name" value="PRK09248.1"/>
    <property type="match status" value="1"/>
</dbReference>
<dbReference type="InterPro" id="IPR050243">
    <property type="entry name" value="PHP_phosphatase"/>
</dbReference>
<feature type="binding site" evidence="4">
    <location>
        <position position="74"/>
    </location>
    <ligand>
        <name>Zn(2+)</name>
        <dbReference type="ChEBI" id="CHEBI:29105"/>
        <label>3</label>
    </ligand>
</feature>
<dbReference type="PANTHER" id="PTHR36928">
    <property type="entry name" value="PHOSPHATASE YCDX-RELATED"/>
    <property type="match status" value="1"/>
</dbReference>
<name>A0ABT4CZC3_9CLOT</name>
<dbReference type="SMART" id="SM00481">
    <property type="entry name" value="POLIIIAc"/>
    <property type="match status" value="1"/>
</dbReference>
<dbReference type="CDD" id="cd07437">
    <property type="entry name" value="PHP_HisPPase_Ycdx_like"/>
    <property type="match status" value="1"/>
</dbReference>
<feature type="binding site" evidence="4">
    <location>
        <position position="102"/>
    </location>
    <ligand>
        <name>Zn(2+)</name>
        <dbReference type="ChEBI" id="CHEBI:29105"/>
        <label>3</label>
    </ligand>
</feature>
<evidence type="ECO:0000313" key="6">
    <source>
        <dbReference type="EMBL" id="MCY6483295.1"/>
    </source>
</evidence>
<comment type="caution">
    <text evidence="6">The sequence shown here is derived from an EMBL/GenBank/DDBJ whole genome shotgun (WGS) entry which is preliminary data.</text>
</comment>
<keyword evidence="7" id="KW-1185">Reference proteome</keyword>
<dbReference type="EMBL" id="JAPQER010000001">
    <property type="protein sequence ID" value="MCY6483295.1"/>
    <property type="molecule type" value="Genomic_DNA"/>
</dbReference>
<feature type="binding site" evidence="4">
    <location>
        <position position="16"/>
    </location>
    <ligand>
        <name>Zn(2+)</name>
        <dbReference type="ChEBI" id="CHEBI:29105"/>
        <label>2</label>
    </ligand>
</feature>
<dbReference type="SUPFAM" id="SSF89550">
    <property type="entry name" value="PHP domain-like"/>
    <property type="match status" value="1"/>
</dbReference>
<evidence type="ECO:0000256" key="2">
    <source>
        <dbReference type="ARBA" id="ARBA00022801"/>
    </source>
</evidence>
<feature type="domain" description="Polymerase/histidinol phosphatase N-terminal" evidence="5">
    <location>
        <begin position="5"/>
        <end position="79"/>
    </location>
</feature>
<feature type="binding site" evidence="4">
    <location>
        <position position="193"/>
    </location>
    <ligand>
        <name>Zn(2+)</name>
        <dbReference type="ChEBI" id="CHEBI:29105"/>
        <label>1</label>
    </ligand>
</feature>
<evidence type="ECO:0000256" key="4">
    <source>
        <dbReference type="HAMAP-Rule" id="MF_01561"/>
    </source>
</evidence>
<feature type="binding site" evidence="4">
    <location>
        <position position="41"/>
    </location>
    <ligand>
        <name>Zn(2+)</name>
        <dbReference type="ChEBI" id="CHEBI:29105"/>
        <label>2</label>
    </ligand>
</feature>
<evidence type="ECO:0000256" key="3">
    <source>
        <dbReference type="ARBA" id="ARBA00022833"/>
    </source>
</evidence>
<feature type="binding site" evidence="4">
    <location>
        <position position="132"/>
    </location>
    <ligand>
        <name>Zn(2+)</name>
        <dbReference type="ChEBI" id="CHEBI:29105"/>
        <label>3</label>
    </ligand>
</feature>
<evidence type="ECO:0000256" key="1">
    <source>
        <dbReference type="ARBA" id="ARBA00022723"/>
    </source>
</evidence>
<protein>
    <submittedName>
        <fullName evidence="6">Phosphatase</fullName>
    </submittedName>
</protein>
<dbReference type="Proteomes" id="UP001078443">
    <property type="component" value="Unassembled WGS sequence"/>
</dbReference>
<feature type="binding site" evidence="4">
    <location>
        <position position="10"/>
    </location>
    <ligand>
        <name>Zn(2+)</name>
        <dbReference type="ChEBI" id="CHEBI:29105"/>
        <label>1</label>
    </ligand>
</feature>
<feature type="binding site" evidence="4">
    <location>
        <position position="74"/>
    </location>
    <ligand>
        <name>Zn(2+)</name>
        <dbReference type="ChEBI" id="CHEBI:29105"/>
        <label>1</label>
    </ligand>
</feature>